<evidence type="ECO:0000313" key="2">
    <source>
        <dbReference type="EMBL" id="KDO24564.1"/>
    </source>
</evidence>
<feature type="compositionally biased region" description="Polar residues" evidence="1">
    <location>
        <begin position="42"/>
        <end position="55"/>
    </location>
</feature>
<feature type="region of interest" description="Disordered" evidence="1">
    <location>
        <begin position="1"/>
        <end position="66"/>
    </location>
</feature>
<evidence type="ECO:0000313" key="3">
    <source>
        <dbReference type="Proteomes" id="UP000030745"/>
    </source>
</evidence>
<dbReference type="GeneID" id="24132220"/>
<gene>
    <name evidence="2" type="ORF">SPRG_10094</name>
</gene>
<dbReference type="OrthoDB" id="10496922at2759"/>
<reference evidence="2 3" key="1">
    <citation type="journal article" date="2013" name="PLoS Genet.">
        <title>Distinctive expansion of potential virulence genes in the genome of the oomycete fish pathogen Saprolegnia parasitica.</title>
        <authorList>
            <person name="Jiang R.H."/>
            <person name="de Bruijn I."/>
            <person name="Haas B.J."/>
            <person name="Belmonte R."/>
            <person name="Lobach L."/>
            <person name="Christie J."/>
            <person name="van den Ackerveken G."/>
            <person name="Bottin A."/>
            <person name="Bulone V."/>
            <person name="Diaz-Moreno S.M."/>
            <person name="Dumas B."/>
            <person name="Fan L."/>
            <person name="Gaulin E."/>
            <person name="Govers F."/>
            <person name="Grenville-Briggs L.J."/>
            <person name="Horner N.R."/>
            <person name="Levin J.Z."/>
            <person name="Mammella M."/>
            <person name="Meijer H.J."/>
            <person name="Morris P."/>
            <person name="Nusbaum C."/>
            <person name="Oome S."/>
            <person name="Phillips A.J."/>
            <person name="van Rooyen D."/>
            <person name="Rzeszutek E."/>
            <person name="Saraiva M."/>
            <person name="Secombes C.J."/>
            <person name="Seidl M.F."/>
            <person name="Snel B."/>
            <person name="Stassen J.H."/>
            <person name="Sykes S."/>
            <person name="Tripathy S."/>
            <person name="van den Berg H."/>
            <person name="Vega-Arreguin J.C."/>
            <person name="Wawra S."/>
            <person name="Young S.K."/>
            <person name="Zeng Q."/>
            <person name="Dieguez-Uribeondo J."/>
            <person name="Russ C."/>
            <person name="Tyler B.M."/>
            <person name="van West P."/>
        </authorList>
    </citation>
    <scope>NUCLEOTIDE SEQUENCE [LARGE SCALE GENOMIC DNA]</scope>
    <source>
        <strain evidence="2 3">CBS 223.65</strain>
    </source>
</reference>
<name>A0A067C1A8_SAPPC</name>
<keyword evidence="3" id="KW-1185">Reference proteome</keyword>
<dbReference type="EMBL" id="KK583240">
    <property type="protein sequence ID" value="KDO24564.1"/>
    <property type="molecule type" value="Genomic_DNA"/>
</dbReference>
<dbReference type="RefSeq" id="XP_012204633.1">
    <property type="nucleotide sequence ID" value="XM_012349243.1"/>
</dbReference>
<dbReference type="KEGG" id="spar:SPRG_10094"/>
<accession>A0A067C1A8</accession>
<organism evidence="2 3">
    <name type="scientific">Saprolegnia parasitica (strain CBS 223.65)</name>
    <dbReference type="NCBI Taxonomy" id="695850"/>
    <lineage>
        <taxon>Eukaryota</taxon>
        <taxon>Sar</taxon>
        <taxon>Stramenopiles</taxon>
        <taxon>Oomycota</taxon>
        <taxon>Saprolegniomycetes</taxon>
        <taxon>Saprolegniales</taxon>
        <taxon>Saprolegniaceae</taxon>
        <taxon>Saprolegnia</taxon>
    </lineage>
</organism>
<dbReference type="VEuPathDB" id="FungiDB:SPRG_10094"/>
<proteinExistence type="predicted"/>
<dbReference type="Proteomes" id="UP000030745">
    <property type="component" value="Unassembled WGS sequence"/>
</dbReference>
<protein>
    <submittedName>
        <fullName evidence="2">Uncharacterized protein</fullName>
    </submittedName>
</protein>
<dbReference type="AlphaFoldDB" id="A0A067C1A8"/>
<sequence length="154" mass="16989">MALLVSAHQRDDALHPAPTCTEPECHHCTKKPKLDASPGKGASTTSKPSWTNTTRMPPRPSSPVLRDSTVSLGRFWTDDIPQATIESVENEIRSWRNAILRGETPDLYETCDRWEIIDDGEGDSSSRDPTFHDCVEFLLEAMLSPNTAPNAVAS</sequence>
<evidence type="ECO:0000256" key="1">
    <source>
        <dbReference type="SAM" id="MobiDB-lite"/>
    </source>
</evidence>